<dbReference type="Pfam" id="PF17064">
    <property type="entry name" value="QVR"/>
    <property type="match status" value="1"/>
</dbReference>
<keyword evidence="2" id="KW-0325">Glycoprotein</keyword>
<name>A0A6A4WF08_AMPAM</name>
<keyword evidence="1" id="KW-0732">Signal</keyword>
<evidence type="ECO:0000313" key="3">
    <source>
        <dbReference type="EMBL" id="KAF0304583.1"/>
    </source>
</evidence>
<organism evidence="3 4">
    <name type="scientific">Amphibalanus amphitrite</name>
    <name type="common">Striped barnacle</name>
    <name type="synonym">Balanus amphitrite</name>
    <dbReference type="NCBI Taxonomy" id="1232801"/>
    <lineage>
        <taxon>Eukaryota</taxon>
        <taxon>Metazoa</taxon>
        <taxon>Ecdysozoa</taxon>
        <taxon>Arthropoda</taxon>
        <taxon>Crustacea</taxon>
        <taxon>Multicrustacea</taxon>
        <taxon>Cirripedia</taxon>
        <taxon>Thoracica</taxon>
        <taxon>Thoracicalcarea</taxon>
        <taxon>Balanomorpha</taxon>
        <taxon>Balanoidea</taxon>
        <taxon>Balanidae</taxon>
        <taxon>Amphibalaninae</taxon>
        <taxon>Amphibalanus</taxon>
    </lineage>
</organism>
<proteinExistence type="predicted"/>
<sequence length="156" mass="16572">MTPDSHHRLVTDRFISFPGISAISCYRCISRGGDNAACEDPFMRNVSSSVDLAPCMGGRQLLSGLFPSTACMKLAGVFKDTGERVLVRGCALDSGQLVPDSDVVQVVHCGGLIFQDRHVHGCLQSCAEEDGCNGSPSWFSSLSLTALLTAASAVFR</sequence>
<dbReference type="OrthoDB" id="428346at2759"/>
<dbReference type="GO" id="GO:0030431">
    <property type="term" value="P:sleep"/>
    <property type="evidence" value="ECO:0007669"/>
    <property type="project" value="InterPro"/>
</dbReference>
<dbReference type="AlphaFoldDB" id="A0A6A4WF08"/>
<reference evidence="3 4" key="1">
    <citation type="submission" date="2019-07" db="EMBL/GenBank/DDBJ databases">
        <title>Draft genome assembly of a fouling barnacle, Amphibalanus amphitrite (Darwin, 1854): The first reference genome for Thecostraca.</title>
        <authorList>
            <person name="Kim W."/>
        </authorList>
    </citation>
    <scope>NUCLEOTIDE SEQUENCE [LARGE SCALE GENOMIC DNA]</scope>
    <source>
        <strain evidence="3">SNU_AA5</strain>
        <tissue evidence="3">Soma without cirri and trophi</tissue>
    </source>
</reference>
<dbReference type="Proteomes" id="UP000440578">
    <property type="component" value="Unassembled WGS sequence"/>
</dbReference>
<gene>
    <name evidence="3" type="ORF">FJT64_023614</name>
</gene>
<evidence type="ECO:0008006" key="5">
    <source>
        <dbReference type="Google" id="ProtNLM"/>
    </source>
</evidence>
<dbReference type="PANTHER" id="PTHR38332">
    <property type="entry name" value="PROTEIN CBG11604"/>
    <property type="match status" value="1"/>
</dbReference>
<comment type="caution">
    <text evidence="3">The sequence shown here is derived from an EMBL/GenBank/DDBJ whole genome shotgun (WGS) entry which is preliminary data.</text>
</comment>
<accession>A0A6A4WF08</accession>
<protein>
    <recommendedName>
        <fullName evidence="5">Protein sleepless</fullName>
    </recommendedName>
</protein>
<keyword evidence="4" id="KW-1185">Reference proteome</keyword>
<dbReference type="GO" id="GO:0032222">
    <property type="term" value="P:regulation of synaptic transmission, cholinergic"/>
    <property type="evidence" value="ECO:0007669"/>
    <property type="project" value="InterPro"/>
</dbReference>
<evidence type="ECO:0000256" key="1">
    <source>
        <dbReference type="ARBA" id="ARBA00022729"/>
    </source>
</evidence>
<dbReference type="PANTHER" id="PTHR38332:SF1">
    <property type="entry name" value="RE49668P"/>
    <property type="match status" value="1"/>
</dbReference>
<evidence type="ECO:0000313" key="4">
    <source>
        <dbReference type="Proteomes" id="UP000440578"/>
    </source>
</evidence>
<dbReference type="EMBL" id="VIIS01000829">
    <property type="protein sequence ID" value="KAF0304583.1"/>
    <property type="molecule type" value="Genomic_DNA"/>
</dbReference>
<evidence type="ECO:0000256" key="2">
    <source>
        <dbReference type="ARBA" id="ARBA00023180"/>
    </source>
</evidence>
<dbReference type="InterPro" id="IPR031424">
    <property type="entry name" value="QVR-like"/>
</dbReference>